<evidence type="ECO:0000313" key="2">
    <source>
        <dbReference type="Proteomes" id="UP000191094"/>
    </source>
</evidence>
<reference evidence="1 2" key="1">
    <citation type="submission" date="2017-02" db="EMBL/GenBank/DDBJ databases">
        <title>Draft genome sequence of Moraxella lincolnii CCUG 9405T type strain.</title>
        <authorList>
            <person name="Salva-Serra F."/>
            <person name="Engstrom-Jakobsson H."/>
            <person name="Thorell K."/>
            <person name="Jaen-Luchoro D."/>
            <person name="Gonzales-Siles L."/>
            <person name="Karlsson R."/>
            <person name="Yazdan S."/>
            <person name="Boulund F."/>
            <person name="Johnning A."/>
            <person name="Engstrand L."/>
            <person name="Kristiansson E."/>
            <person name="Moore E."/>
        </authorList>
    </citation>
    <scope>NUCLEOTIDE SEQUENCE [LARGE SCALE GENOMIC DNA]</scope>
    <source>
        <strain evidence="1 2">CCUG 9405</strain>
    </source>
</reference>
<comment type="caution">
    <text evidence="1">The sequence shown here is derived from an EMBL/GenBank/DDBJ whole genome shotgun (WGS) entry which is preliminary data.</text>
</comment>
<dbReference type="OrthoDB" id="6660515at2"/>
<organism evidence="1 2">
    <name type="scientific">Lwoffella lincolnii</name>
    <dbReference type="NCBI Taxonomy" id="90241"/>
    <lineage>
        <taxon>Bacteria</taxon>
        <taxon>Pseudomonadati</taxon>
        <taxon>Pseudomonadota</taxon>
        <taxon>Gammaproteobacteria</taxon>
        <taxon>Moraxellales</taxon>
        <taxon>Moraxellaceae</taxon>
        <taxon>Lwoffella</taxon>
    </lineage>
</organism>
<dbReference type="Proteomes" id="UP000191094">
    <property type="component" value="Unassembled WGS sequence"/>
</dbReference>
<name>A0A1T0CKE6_9GAMM</name>
<protein>
    <recommendedName>
        <fullName evidence="3">DNA polymerase III subunit psi</fullName>
    </recommendedName>
</protein>
<evidence type="ECO:0000313" key="1">
    <source>
        <dbReference type="EMBL" id="OOS22828.1"/>
    </source>
</evidence>
<sequence length="256" mass="28404">MPNNVHSPHVKHVICQRQMLHLMGIDVWVTRQKSDQKSIQQLNQTIYFEPIQLAKPNKQSVIDNQPADNQPINRQSVNAVDNSSYHANDNQLAEDTTIGHASYDISNDASQTAVLASPTTDTMTDTTAADTTANSTTAVSFELEGFSFNHHSVLVDKKQLTAEQIQLWQNIVSVLNGESYQFSFPICVGMTDAEYAQQSLDGFLCRLGQQTQHPVLCLSPLPNGVNLKQAVDAPLLADMLVTPKLKQTFWQQLQSV</sequence>
<dbReference type="RefSeq" id="WP_143823215.1">
    <property type="nucleotide sequence ID" value="NZ_MUYT01000001.1"/>
</dbReference>
<dbReference type="AlphaFoldDB" id="A0A1T0CKE6"/>
<dbReference type="EMBL" id="MUYT01000001">
    <property type="protein sequence ID" value="OOS22828.1"/>
    <property type="molecule type" value="Genomic_DNA"/>
</dbReference>
<evidence type="ECO:0008006" key="3">
    <source>
        <dbReference type="Google" id="ProtNLM"/>
    </source>
</evidence>
<proteinExistence type="predicted"/>
<dbReference type="STRING" id="90241.B0682_01080"/>
<accession>A0A1T0CKE6</accession>
<gene>
    <name evidence="1" type="ORF">B0682_01080</name>
</gene>
<keyword evidence="2" id="KW-1185">Reference proteome</keyword>